<evidence type="ECO:0008006" key="7">
    <source>
        <dbReference type="Google" id="ProtNLM"/>
    </source>
</evidence>
<accession>A0A934KC46</accession>
<evidence type="ECO:0000256" key="4">
    <source>
        <dbReference type="SAM" id="MobiDB-lite"/>
    </source>
</evidence>
<dbReference type="Gene3D" id="1.20.120.450">
    <property type="entry name" value="dinb family like domain"/>
    <property type="match status" value="1"/>
</dbReference>
<evidence type="ECO:0000313" key="5">
    <source>
        <dbReference type="EMBL" id="MBJ7599678.1"/>
    </source>
</evidence>
<dbReference type="Pfam" id="PF05163">
    <property type="entry name" value="DinB"/>
    <property type="match status" value="1"/>
</dbReference>
<reference evidence="5" key="1">
    <citation type="submission" date="2020-10" db="EMBL/GenBank/DDBJ databases">
        <title>Ca. Dormibacterota MAGs.</title>
        <authorList>
            <person name="Montgomery K."/>
        </authorList>
    </citation>
    <scope>NUCLEOTIDE SEQUENCE [LARGE SCALE GENOMIC DNA]</scope>
    <source>
        <strain evidence="5">SC8812_S17_10</strain>
    </source>
</reference>
<sequence length="143" mass="15839">MNGALLELYRHKTWATLRLIEYCKGLDGEDLDATMPGTFGSIRDTLRHLVDADDGYFADVTGERLSEPLADGPVAMDELAERVRRLGPRWEVSGPGRRRPEPRGDIRGRRLADAAGGAHGTGHPPRRRPSHAHSFHPRCARPA</sequence>
<comment type="caution">
    <text evidence="5">The sequence shown here is derived from an EMBL/GenBank/DDBJ whole genome shotgun (WGS) entry which is preliminary data.</text>
</comment>
<feature type="compositionally biased region" description="Basic and acidic residues" evidence="4">
    <location>
        <begin position="98"/>
        <end position="112"/>
    </location>
</feature>
<protein>
    <recommendedName>
        <fullName evidence="7">Damage-inducible protein DinB</fullName>
    </recommendedName>
</protein>
<feature type="binding site" evidence="3">
    <location>
        <position position="48"/>
    </location>
    <ligand>
        <name>a divalent metal cation</name>
        <dbReference type="ChEBI" id="CHEBI:60240"/>
    </ligand>
</feature>
<dbReference type="SUPFAM" id="SSF109854">
    <property type="entry name" value="DinB/YfiT-like putative metalloenzymes"/>
    <property type="match status" value="1"/>
</dbReference>
<evidence type="ECO:0000256" key="3">
    <source>
        <dbReference type="PIRSR" id="PIRSR607837-1"/>
    </source>
</evidence>
<keyword evidence="6" id="KW-1185">Reference proteome</keyword>
<gene>
    <name evidence="5" type="ORF">JF922_16565</name>
</gene>
<evidence type="ECO:0000313" key="6">
    <source>
        <dbReference type="Proteomes" id="UP000612893"/>
    </source>
</evidence>
<comment type="similarity">
    <text evidence="1">Belongs to the DinB family.</text>
</comment>
<dbReference type="AlphaFoldDB" id="A0A934KC46"/>
<evidence type="ECO:0000256" key="1">
    <source>
        <dbReference type="ARBA" id="ARBA00008635"/>
    </source>
</evidence>
<dbReference type="EMBL" id="JAEKNR010000168">
    <property type="protein sequence ID" value="MBJ7599678.1"/>
    <property type="molecule type" value="Genomic_DNA"/>
</dbReference>
<evidence type="ECO:0000256" key="2">
    <source>
        <dbReference type="ARBA" id="ARBA00022723"/>
    </source>
</evidence>
<feature type="region of interest" description="Disordered" evidence="4">
    <location>
        <begin position="90"/>
        <end position="143"/>
    </location>
</feature>
<feature type="compositionally biased region" description="Basic residues" evidence="4">
    <location>
        <begin position="124"/>
        <end position="143"/>
    </location>
</feature>
<keyword evidence="2 3" id="KW-0479">Metal-binding</keyword>
<dbReference type="GO" id="GO:0046872">
    <property type="term" value="F:metal ion binding"/>
    <property type="evidence" value="ECO:0007669"/>
    <property type="project" value="UniProtKB-KW"/>
</dbReference>
<dbReference type="RefSeq" id="WP_350341449.1">
    <property type="nucleotide sequence ID" value="NZ_JAEKNR010000168.1"/>
</dbReference>
<dbReference type="Proteomes" id="UP000612893">
    <property type="component" value="Unassembled WGS sequence"/>
</dbReference>
<dbReference type="InterPro" id="IPR007837">
    <property type="entry name" value="DinB"/>
</dbReference>
<proteinExistence type="inferred from homology"/>
<organism evidence="5 6">
    <name type="scientific">Candidatus Nephthysia bennettiae</name>
    <dbReference type="NCBI Taxonomy" id="3127016"/>
    <lineage>
        <taxon>Bacteria</taxon>
        <taxon>Bacillati</taxon>
        <taxon>Candidatus Dormiibacterota</taxon>
        <taxon>Candidatus Dormibacteria</taxon>
        <taxon>Candidatus Dormibacterales</taxon>
        <taxon>Candidatus Dormibacteraceae</taxon>
        <taxon>Candidatus Nephthysia</taxon>
    </lineage>
</organism>
<name>A0A934KC46_9BACT</name>
<dbReference type="InterPro" id="IPR034660">
    <property type="entry name" value="DinB/YfiT-like"/>
</dbReference>